<feature type="chain" id="PRO_5017533408" description="Lipoprotein" evidence="1">
    <location>
        <begin position="22"/>
        <end position="189"/>
    </location>
</feature>
<accession>A0A3D8ILF1</accession>
<dbReference type="AlphaFoldDB" id="A0A3D8ILF1"/>
<keyword evidence="3" id="KW-1185">Reference proteome</keyword>
<evidence type="ECO:0000313" key="2">
    <source>
        <dbReference type="EMBL" id="RDU66167.1"/>
    </source>
</evidence>
<keyword evidence="1" id="KW-0732">Signal</keyword>
<dbReference type="OrthoDB" id="5329047at2"/>
<reference evidence="2 3" key="1">
    <citation type="submission" date="2018-04" db="EMBL/GenBank/DDBJ databases">
        <title>Novel Campyloabacter and Helicobacter Species and Strains.</title>
        <authorList>
            <person name="Mannion A.J."/>
            <person name="Shen Z."/>
            <person name="Fox J.G."/>
        </authorList>
    </citation>
    <scope>NUCLEOTIDE SEQUENCE [LARGE SCALE GENOMIC DNA]</scope>
    <source>
        <strain evidence="2 3">MIT 12-6600</strain>
    </source>
</reference>
<protein>
    <recommendedName>
        <fullName evidence="4">Lipoprotein</fullName>
    </recommendedName>
</protein>
<evidence type="ECO:0000313" key="3">
    <source>
        <dbReference type="Proteomes" id="UP000256514"/>
    </source>
</evidence>
<gene>
    <name evidence="2" type="ORF">CQA54_07815</name>
</gene>
<evidence type="ECO:0000256" key="1">
    <source>
        <dbReference type="SAM" id="SignalP"/>
    </source>
</evidence>
<dbReference type="EMBL" id="NXLT01000008">
    <property type="protein sequence ID" value="RDU66167.1"/>
    <property type="molecule type" value="Genomic_DNA"/>
</dbReference>
<dbReference type="RefSeq" id="WP_115571535.1">
    <property type="nucleotide sequence ID" value="NZ_NXLT01000008.1"/>
</dbReference>
<organism evidence="2 3">
    <name type="scientific">Helicobacter equorum</name>
    <dbReference type="NCBI Taxonomy" id="361872"/>
    <lineage>
        <taxon>Bacteria</taxon>
        <taxon>Pseudomonadati</taxon>
        <taxon>Campylobacterota</taxon>
        <taxon>Epsilonproteobacteria</taxon>
        <taxon>Campylobacterales</taxon>
        <taxon>Helicobacteraceae</taxon>
        <taxon>Helicobacter</taxon>
    </lineage>
</organism>
<dbReference type="Proteomes" id="UP000256514">
    <property type="component" value="Unassembled WGS sequence"/>
</dbReference>
<comment type="caution">
    <text evidence="2">The sequence shown here is derived from an EMBL/GenBank/DDBJ whole genome shotgun (WGS) entry which is preliminary data.</text>
</comment>
<evidence type="ECO:0008006" key="4">
    <source>
        <dbReference type="Google" id="ProtNLM"/>
    </source>
</evidence>
<name>A0A3D8ILF1_9HELI</name>
<feature type="signal peptide" evidence="1">
    <location>
        <begin position="1"/>
        <end position="21"/>
    </location>
</feature>
<proteinExistence type="predicted"/>
<sequence length="189" mass="21261">MHIRFSHFLCILLALCFSACAELTESFGTLFDTGAQKASQEQEEVVHPTKFKILEIQSPQISFYDFATITYKKQSTKLALYKLGKVIGDITINPSSICFNNDCLGKWNAAKNFFGAVSYGDLFEDIIFARDIFDGEGKGIAPNGAMVQWFVKSGQEIYYERNDSYTLFHNRSNGVIVGIQSYSVKSKKK</sequence>